<dbReference type="Proteomes" id="UP000663824">
    <property type="component" value="Unassembled WGS sequence"/>
</dbReference>
<dbReference type="OrthoDB" id="10054722at2759"/>
<name>A0A815YQT9_9BILA</name>
<keyword evidence="1" id="KW-0812">Transmembrane</keyword>
<evidence type="ECO:0000313" key="7">
    <source>
        <dbReference type="EMBL" id="CAF4042302.1"/>
    </source>
</evidence>
<evidence type="ECO:0000256" key="1">
    <source>
        <dbReference type="SAM" id="Phobius"/>
    </source>
</evidence>
<evidence type="ECO:0000313" key="3">
    <source>
        <dbReference type="EMBL" id="CAF1574353.1"/>
    </source>
</evidence>
<evidence type="ECO:0000313" key="4">
    <source>
        <dbReference type="EMBL" id="CAF2060270.1"/>
    </source>
</evidence>
<evidence type="ECO:0000313" key="5">
    <source>
        <dbReference type="EMBL" id="CAF3885387.1"/>
    </source>
</evidence>
<evidence type="ECO:0000313" key="2">
    <source>
        <dbReference type="EMBL" id="CAF1150671.1"/>
    </source>
</evidence>
<evidence type="ECO:0000313" key="6">
    <source>
        <dbReference type="EMBL" id="CAF4013477.1"/>
    </source>
</evidence>
<dbReference type="Proteomes" id="UP000663855">
    <property type="component" value="Unassembled WGS sequence"/>
</dbReference>
<keyword evidence="1" id="KW-0472">Membrane</keyword>
<organism evidence="3 8">
    <name type="scientific">Rotaria magnacalcarata</name>
    <dbReference type="NCBI Taxonomy" id="392030"/>
    <lineage>
        <taxon>Eukaryota</taxon>
        <taxon>Metazoa</taxon>
        <taxon>Spiralia</taxon>
        <taxon>Gnathifera</taxon>
        <taxon>Rotifera</taxon>
        <taxon>Eurotatoria</taxon>
        <taxon>Bdelloidea</taxon>
        <taxon>Philodinida</taxon>
        <taxon>Philodinidae</taxon>
        <taxon>Rotaria</taxon>
    </lineage>
</organism>
<sequence length="283" mass="32675">MGDFNENNAAELVDPISQEVTEIEYTTATPLDHWIINQQIGYDYNRFTGNFGQSEPYRGNRRFNWRTMWRNIYGLMMNWKRPIIFALFMIILGCSYMNTKISPVVSEDLKANNTLKLPMINSTPTGMPIQEDGSTCDVNEIVQDQLDININGNKSTQIVTNKSYVQHVVLEKSTVQSSCLIADFFMHAFKKLFCWDDGDTHNTLNELHEDSNYQGYVQRYIFDDDTITMKNLGESLSCIKKFFVDIVRDQQINQKAMIEEQCIPDASFSDTSFDQKLQPVNDD</sequence>
<dbReference type="Proteomes" id="UP000676336">
    <property type="component" value="Unassembled WGS sequence"/>
</dbReference>
<accession>A0A815YQT9</accession>
<dbReference type="AlphaFoldDB" id="A0A815YQT9"/>
<gene>
    <name evidence="5" type="ORF">BYL167_LOCUS7670</name>
    <name evidence="2" type="ORF">CJN711_LOCUS9511</name>
    <name evidence="7" type="ORF">GIL414_LOCUS13976</name>
    <name evidence="3" type="ORF">KQP761_LOCUS19499</name>
    <name evidence="4" type="ORF">MBJ925_LOCUS14773</name>
    <name evidence="6" type="ORF">SMN809_LOCUS12606</name>
</gene>
<dbReference type="EMBL" id="CAJOBI010004804">
    <property type="protein sequence ID" value="CAF4013477.1"/>
    <property type="molecule type" value="Genomic_DNA"/>
</dbReference>
<comment type="caution">
    <text evidence="3">The sequence shown here is derived from an EMBL/GenBank/DDBJ whole genome shotgun (WGS) entry which is preliminary data.</text>
</comment>
<dbReference type="EMBL" id="CAJOBJ010005789">
    <property type="protein sequence ID" value="CAF4042302.1"/>
    <property type="molecule type" value="Genomic_DNA"/>
</dbReference>
<dbReference type="EMBL" id="CAJNOV010003673">
    <property type="protein sequence ID" value="CAF1150671.1"/>
    <property type="molecule type" value="Genomic_DNA"/>
</dbReference>
<dbReference type="Proteomes" id="UP000663834">
    <property type="component" value="Unassembled WGS sequence"/>
</dbReference>
<protein>
    <submittedName>
        <fullName evidence="3">Uncharacterized protein</fullName>
    </submittedName>
</protein>
<dbReference type="EMBL" id="CAJNRE010006931">
    <property type="protein sequence ID" value="CAF2060270.1"/>
    <property type="molecule type" value="Genomic_DNA"/>
</dbReference>
<feature type="transmembrane region" description="Helical" evidence="1">
    <location>
        <begin position="82"/>
        <end position="99"/>
    </location>
</feature>
<evidence type="ECO:0000313" key="8">
    <source>
        <dbReference type="Proteomes" id="UP000663834"/>
    </source>
</evidence>
<dbReference type="Proteomes" id="UP000681720">
    <property type="component" value="Unassembled WGS sequence"/>
</dbReference>
<dbReference type="EMBL" id="CAJNOW010009973">
    <property type="protein sequence ID" value="CAF1574353.1"/>
    <property type="molecule type" value="Genomic_DNA"/>
</dbReference>
<proteinExistence type="predicted"/>
<dbReference type="EMBL" id="CAJOBH010002012">
    <property type="protein sequence ID" value="CAF3885387.1"/>
    <property type="molecule type" value="Genomic_DNA"/>
</dbReference>
<reference evidence="3" key="1">
    <citation type="submission" date="2021-02" db="EMBL/GenBank/DDBJ databases">
        <authorList>
            <person name="Nowell W R."/>
        </authorList>
    </citation>
    <scope>NUCLEOTIDE SEQUENCE</scope>
</reference>
<keyword evidence="1" id="KW-1133">Transmembrane helix</keyword>
<dbReference type="Proteomes" id="UP000681967">
    <property type="component" value="Unassembled WGS sequence"/>
</dbReference>